<feature type="domain" description="HTH araC/xylS-type" evidence="4">
    <location>
        <begin position="205"/>
        <end position="306"/>
    </location>
</feature>
<dbReference type="Gene3D" id="1.10.10.60">
    <property type="entry name" value="Homeodomain-like"/>
    <property type="match status" value="1"/>
</dbReference>
<name>A0ABV8T2P7_9GAMM</name>
<evidence type="ECO:0000313" key="6">
    <source>
        <dbReference type="Proteomes" id="UP001595904"/>
    </source>
</evidence>
<reference evidence="6" key="1">
    <citation type="journal article" date="2019" name="Int. J. Syst. Evol. Microbiol.">
        <title>The Global Catalogue of Microorganisms (GCM) 10K type strain sequencing project: providing services to taxonomists for standard genome sequencing and annotation.</title>
        <authorList>
            <consortium name="The Broad Institute Genomics Platform"/>
            <consortium name="The Broad Institute Genome Sequencing Center for Infectious Disease"/>
            <person name="Wu L."/>
            <person name="Ma J."/>
        </authorList>
    </citation>
    <scope>NUCLEOTIDE SEQUENCE [LARGE SCALE GENOMIC DNA]</scope>
    <source>
        <strain evidence="6">CGMCC 1.10759</strain>
    </source>
</reference>
<dbReference type="RefSeq" id="WP_380604216.1">
    <property type="nucleotide sequence ID" value="NZ_JBHSDU010000015.1"/>
</dbReference>
<sequence>MATTASSLIHAHGLDEACEQLAPFINVRYVQLERGMACARGSVARMDQLVVGYVEADRHKLECLDIPRGQMMLIVPIRGRARLGTTGIGPGQAIIAHGPTPLVVCSDREYRSCFVSIPDRGVGRFIGQDYAATGSIRVRPLHASGARIETFESYARRTIDAAEAGTSELAASANALLDLCDTWLREERGDDVTSPASTARCQAAVRARQYIDEHLDRPLTLASVCQASYVSPRALEYGFREIFGVSPIAYIRCARLSRVRRELYFSPHSIGRVTQLAMKWGFWHLSQFSKDYYDLFGELPSVTLGRASGRIDRSGCDCEETAARVAVAEGL</sequence>
<dbReference type="InterPro" id="IPR009057">
    <property type="entry name" value="Homeodomain-like_sf"/>
</dbReference>
<dbReference type="Pfam" id="PF12833">
    <property type="entry name" value="HTH_18"/>
    <property type="match status" value="1"/>
</dbReference>
<dbReference type="EMBL" id="JBHSDU010000015">
    <property type="protein sequence ID" value="MFC4313682.1"/>
    <property type="molecule type" value="Genomic_DNA"/>
</dbReference>
<dbReference type="PROSITE" id="PS01124">
    <property type="entry name" value="HTH_ARAC_FAMILY_2"/>
    <property type="match status" value="1"/>
</dbReference>
<evidence type="ECO:0000259" key="4">
    <source>
        <dbReference type="PROSITE" id="PS01124"/>
    </source>
</evidence>
<dbReference type="SUPFAM" id="SSF46689">
    <property type="entry name" value="Homeodomain-like"/>
    <property type="match status" value="1"/>
</dbReference>
<gene>
    <name evidence="5" type="ORF">ACFPN2_31705</name>
</gene>
<proteinExistence type="predicted"/>
<evidence type="ECO:0000256" key="2">
    <source>
        <dbReference type="ARBA" id="ARBA00023125"/>
    </source>
</evidence>
<organism evidence="5 6">
    <name type="scientific">Steroidobacter flavus</name>
    <dbReference type="NCBI Taxonomy" id="1842136"/>
    <lineage>
        <taxon>Bacteria</taxon>
        <taxon>Pseudomonadati</taxon>
        <taxon>Pseudomonadota</taxon>
        <taxon>Gammaproteobacteria</taxon>
        <taxon>Steroidobacterales</taxon>
        <taxon>Steroidobacteraceae</taxon>
        <taxon>Steroidobacter</taxon>
    </lineage>
</organism>
<keyword evidence="2" id="KW-0238">DNA-binding</keyword>
<dbReference type="SMART" id="SM00342">
    <property type="entry name" value="HTH_ARAC"/>
    <property type="match status" value="1"/>
</dbReference>
<dbReference type="InterPro" id="IPR018060">
    <property type="entry name" value="HTH_AraC"/>
</dbReference>
<evidence type="ECO:0000256" key="1">
    <source>
        <dbReference type="ARBA" id="ARBA00023015"/>
    </source>
</evidence>
<keyword evidence="6" id="KW-1185">Reference proteome</keyword>
<keyword evidence="1" id="KW-0805">Transcription regulation</keyword>
<comment type="caution">
    <text evidence="5">The sequence shown here is derived from an EMBL/GenBank/DDBJ whole genome shotgun (WGS) entry which is preliminary data.</text>
</comment>
<evidence type="ECO:0000313" key="5">
    <source>
        <dbReference type="EMBL" id="MFC4313682.1"/>
    </source>
</evidence>
<protein>
    <submittedName>
        <fullName evidence="5">Helix-turn-helix domain-containing protein</fullName>
    </submittedName>
</protein>
<dbReference type="Proteomes" id="UP001595904">
    <property type="component" value="Unassembled WGS sequence"/>
</dbReference>
<keyword evidence="3" id="KW-0804">Transcription</keyword>
<dbReference type="PANTHER" id="PTHR46796">
    <property type="entry name" value="HTH-TYPE TRANSCRIPTIONAL ACTIVATOR RHAS-RELATED"/>
    <property type="match status" value="1"/>
</dbReference>
<dbReference type="PANTHER" id="PTHR46796:SF12">
    <property type="entry name" value="HTH-TYPE DNA-BINDING TRANSCRIPTIONAL ACTIVATOR EUTR"/>
    <property type="match status" value="1"/>
</dbReference>
<accession>A0ABV8T2P7</accession>
<dbReference type="InterPro" id="IPR050204">
    <property type="entry name" value="AraC_XylS_family_regulators"/>
</dbReference>
<evidence type="ECO:0000256" key="3">
    <source>
        <dbReference type="ARBA" id="ARBA00023163"/>
    </source>
</evidence>